<dbReference type="InterPro" id="IPR008331">
    <property type="entry name" value="Ferritin_DPS_dom"/>
</dbReference>
<evidence type="ECO:0000313" key="5">
    <source>
        <dbReference type="Proteomes" id="UP000271227"/>
    </source>
</evidence>
<dbReference type="PANTHER" id="PTHR42932:SF3">
    <property type="entry name" value="DNA PROTECTION DURING STARVATION PROTEIN"/>
    <property type="match status" value="1"/>
</dbReference>
<sequence>MTDQAQIDTLAASLKVLLAENVQLYTLTQNVHWNVTGPLFQAVHNMTEEQYLALATATDDIAERIRALGHKAPGTLQAYVDLGSITDGDETADAETMVGALVAGNETLAERLRAIISEAADAGDEVTAGIATDRLTAHEKTIWMLKALTGQ</sequence>
<organism evidence="4 5">
    <name type="scientific">Eilatimonas milleporae</name>
    <dbReference type="NCBI Taxonomy" id="911205"/>
    <lineage>
        <taxon>Bacteria</taxon>
        <taxon>Pseudomonadati</taxon>
        <taxon>Pseudomonadota</taxon>
        <taxon>Alphaproteobacteria</taxon>
        <taxon>Kordiimonadales</taxon>
        <taxon>Kordiimonadaceae</taxon>
        <taxon>Eilatimonas</taxon>
    </lineage>
</organism>
<dbReference type="PANTHER" id="PTHR42932">
    <property type="entry name" value="GENERAL STRESS PROTEIN 20U"/>
    <property type="match status" value="1"/>
</dbReference>
<dbReference type="AlphaFoldDB" id="A0A3M0CUJ5"/>
<dbReference type="RefSeq" id="WP_121936865.1">
    <property type="nucleotide sequence ID" value="NZ_REFR01000001.1"/>
</dbReference>
<dbReference type="GO" id="GO:0003677">
    <property type="term" value="F:DNA binding"/>
    <property type="evidence" value="ECO:0007669"/>
    <property type="project" value="UniProtKB-KW"/>
</dbReference>
<reference evidence="4 5" key="1">
    <citation type="submission" date="2018-10" db="EMBL/GenBank/DDBJ databases">
        <title>Genomic Encyclopedia of Archaeal and Bacterial Type Strains, Phase II (KMG-II): from individual species to whole genera.</title>
        <authorList>
            <person name="Goeker M."/>
        </authorList>
    </citation>
    <scope>NUCLEOTIDE SEQUENCE [LARGE SCALE GENOMIC DNA]</scope>
    <source>
        <strain evidence="4 5">DSM 25217</strain>
    </source>
</reference>
<evidence type="ECO:0000256" key="1">
    <source>
        <dbReference type="ARBA" id="ARBA00009497"/>
    </source>
</evidence>
<dbReference type="Proteomes" id="UP000271227">
    <property type="component" value="Unassembled WGS sequence"/>
</dbReference>
<dbReference type="SUPFAM" id="SSF47240">
    <property type="entry name" value="Ferritin-like"/>
    <property type="match status" value="1"/>
</dbReference>
<dbReference type="FunCoup" id="A0A3M0CUJ5">
    <property type="interactions" value="226"/>
</dbReference>
<comment type="caution">
    <text evidence="4">The sequence shown here is derived from an EMBL/GenBank/DDBJ whole genome shotgun (WGS) entry which is preliminary data.</text>
</comment>
<dbReference type="PROSITE" id="PS00818">
    <property type="entry name" value="DPS_1"/>
    <property type="match status" value="1"/>
</dbReference>
<dbReference type="OrthoDB" id="9797687at2"/>
<comment type="similarity">
    <text evidence="1 2">Belongs to the Dps family.</text>
</comment>
<dbReference type="Gene3D" id="1.20.1260.10">
    <property type="match status" value="1"/>
</dbReference>
<gene>
    <name evidence="4" type="ORF">BXY39_0076</name>
</gene>
<evidence type="ECO:0000259" key="3">
    <source>
        <dbReference type="Pfam" id="PF00210"/>
    </source>
</evidence>
<dbReference type="Pfam" id="PF00210">
    <property type="entry name" value="Ferritin"/>
    <property type="match status" value="1"/>
</dbReference>
<evidence type="ECO:0000256" key="2">
    <source>
        <dbReference type="RuleBase" id="RU003875"/>
    </source>
</evidence>
<proteinExistence type="inferred from homology"/>
<dbReference type="InterPro" id="IPR023188">
    <property type="entry name" value="DPS_DNA-bd_CS"/>
</dbReference>
<dbReference type="InParanoid" id="A0A3M0CUJ5"/>
<dbReference type="InterPro" id="IPR012347">
    <property type="entry name" value="Ferritin-like"/>
</dbReference>
<dbReference type="PIRSF" id="PIRSF005900">
    <property type="entry name" value="Dps"/>
    <property type="match status" value="1"/>
</dbReference>
<evidence type="ECO:0000313" key="4">
    <source>
        <dbReference type="EMBL" id="RMB13082.1"/>
    </source>
</evidence>
<dbReference type="PRINTS" id="PR01346">
    <property type="entry name" value="HELNAPAPROT"/>
</dbReference>
<protein>
    <submittedName>
        <fullName evidence="4">Starvation-inducible DNA-binding protein</fullName>
    </submittedName>
</protein>
<dbReference type="InterPro" id="IPR009078">
    <property type="entry name" value="Ferritin-like_SF"/>
</dbReference>
<dbReference type="GO" id="GO:0016722">
    <property type="term" value="F:oxidoreductase activity, acting on metal ions"/>
    <property type="evidence" value="ECO:0007669"/>
    <property type="project" value="InterPro"/>
</dbReference>
<dbReference type="InterPro" id="IPR002177">
    <property type="entry name" value="DPS_DNA-bd"/>
</dbReference>
<dbReference type="GO" id="GO:0008199">
    <property type="term" value="F:ferric iron binding"/>
    <property type="evidence" value="ECO:0007669"/>
    <property type="project" value="InterPro"/>
</dbReference>
<accession>A0A3M0CUJ5</accession>
<name>A0A3M0CUJ5_9PROT</name>
<keyword evidence="5" id="KW-1185">Reference proteome</keyword>
<keyword evidence="4" id="KW-0238">DNA-binding</keyword>
<dbReference type="EMBL" id="REFR01000001">
    <property type="protein sequence ID" value="RMB13082.1"/>
    <property type="molecule type" value="Genomic_DNA"/>
</dbReference>
<dbReference type="CDD" id="cd01043">
    <property type="entry name" value="DPS"/>
    <property type="match status" value="1"/>
</dbReference>
<feature type="domain" description="Ferritin/DPS" evidence="3">
    <location>
        <begin position="13"/>
        <end position="149"/>
    </location>
</feature>